<dbReference type="Proteomes" id="UP000008144">
    <property type="component" value="Unassembled WGS sequence"/>
</dbReference>
<reference evidence="2" key="2">
    <citation type="submission" date="2025-08" db="UniProtKB">
        <authorList>
            <consortium name="Ensembl"/>
        </authorList>
    </citation>
    <scope>IDENTIFICATION</scope>
</reference>
<protein>
    <submittedName>
        <fullName evidence="2">Uncharacterized protein</fullName>
    </submittedName>
</protein>
<accession>F7BFE7</accession>
<feature type="region of interest" description="Disordered" evidence="1">
    <location>
        <begin position="1"/>
        <end position="103"/>
    </location>
</feature>
<evidence type="ECO:0000256" key="1">
    <source>
        <dbReference type="SAM" id="MobiDB-lite"/>
    </source>
</evidence>
<keyword evidence="3" id="KW-1185">Reference proteome</keyword>
<reference evidence="3" key="1">
    <citation type="journal article" date="2002" name="Science">
        <title>The draft genome of Ciona intestinalis: insights into chordate and vertebrate origins.</title>
        <authorList>
            <person name="Dehal P."/>
            <person name="Satou Y."/>
            <person name="Campbell R.K."/>
            <person name="Chapman J."/>
            <person name="Degnan B."/>
            <person name="De Tomaso A."/>
            <person name="Davidson B."/>
            <person name="Di Gregorio A."/>
            <person name="Gelpke M."/>
            <person name="Goodstein D.M."/>
            <person name="Harafuji N."/>
            <person name="Hastings K.E."/>
            <person name="Ho I."/>
            <person name="Hotta K."/>
            <person name="Huang W."/>
            <person name="Kawashima T."/>
            <person name="Lemaire P."/>
            <person name="Martinez D."/>
            <person name="Meinertzhagen I.A."/>
            <person name="Necula S."/>
            <person name="Nonaka M."/>
            <person name="Putnam N."/>
            <person name="Rash S."/>
            <person name="Saiga H."/>
            <person name="Satake M."/>
            <person name="Terry A."/>
            <person name="Yamada L."/>
            <person name="Wang H.G."/>
            <person name="Awazu S."/>
            <person name="Azumi K."/>
            <person name="Boore J."/>
            <person name="Branno M."/>
            <person name="Chin-Bow S."/>
            <person name="DeSantis R."/>
            <person name="Doyle S."/>
            <person name="Francino P."/>
            <person name="Keys D.N."/>
            <person name="Haga S."/>
            <person name="Hayashi H."/>
            <person name="Hino K."/>
            <person name="Imai K.S."/>
            <person name="Inaba K."/>
            <person name="Kano S."/>
            <person name="Kobayashi K."/>
            <person name="Kobayashi M."/>
            <person name="Lee B.I."/>
            <person name="Makabe K.W."/>
            <person name="Manohar C."/>
            <person name="Matassi G."/>
            <person name="Medina M."/>
            <person name="Mochizuki Y."/>
            <person name="Mount S."/>
            <person name="Morishita T."/>
            <person name="Miura S."/>
            <person name="Nakayama A."/>
            <person name="Nishizaka S."/>
            <person name="Nomoto H."/>
            <person name="Ohta F."/>
            <person name="Oishi K."/>
            <person name="Rigoutsos I."/>
            <person name="Sano M."/>
            <person name="Sasaki A."/>
            <person name="Sasakura Y."/>
            <person name="Shoguchi E."/>
            <person name="Shin-i T."/>
            <person name="Spagnuolo A."/>
            <person name="Stainier D."/>
            <person name="Suzuki M.M."/>
            <person name="Tassy O."/>
            <person name="Takatori N."/>
            <person name="Tokuoka M."/>
            <person name="Yagi K."/>
            <person name="Yoshizaki F."/>
            <person name="Wada S."/>
            <person name="Zhang C."/>
            <person name="Hyatt P.D."/>
            <person name="Larimer F."/>
            <person name="Detter C."/>
            <person name="Doggett N."/>
            <person name="Glavina T."/>
            <person name="Hawkins T."/>
            <person name="Richardson P."/>
            <person name="Lucas S."/>
            <person name="Kohara Y."/>
            <person name="Levine M."/>
            <person name="Satoh N."/>
            <person name="Rokhsar D.S."/>
        </authorList>
    </citation>
    <scope>NUCLEOTIDE SEQUENCE [LARGE SCALE GENOMIC DNA]</scope>
</reference>
<feature type="compositionally biased region" description="Basic and acidic residues" evidence="1">
    <location>
        <begin position="308"/>
        <end position="331"/>
    </location>
</feature>
<reference evidence="2" key="3">
    <citation type="submission" date="2025-09" db="UniProtKB">
        <authorList>
            <consortium name="Ensembl"/>
        </authorList>
    </citation>
    <scope>IDENTIFICATION</scope>
</reference>
<dbReference type="InParanoid" id="F7BFE7"/>
<organism evidence="2 3">
    <name type="scientific">Ciona intestinalis</name>
    <name type="common">Transparent sea squirt</name>
    <name type="synonym">Ascidia intestinalis</name>
    <dbReference type="NCBI Taxonomy" id="7719"/>
    <lineage>
        <taxon>Eukaryota</taxon>
        <taxon>Metazoa</taxon>
        <taxon>Chordata</taxon>
        <taxon>Tunicata</taxon>
        <taxon>Ascidiacea</taxon>
        <taxon>Phlebobranchia</taxon>
        <taxon>Cionidae</taxon>
        <taxon>Ciona</taxon>
    </lineage>
</organism>
<feature type="region of interest" description="Disordered" evidence="1">
    <location>
        <begin position="308"/>
        <end position="340"/>
    </location>
</feature>
<dbReference type="Ensembl" id="ENSCINT00000011014.3">
    <property type="protein sequence ID" value="ENSCINP00000011014.3"/>
    <property type="gene ID" value="ENSCING00000005363.3"/>
</dbReference>
<name>F7BFE7_CIOIN</name>
<proteinExistence type="predicted"/>
<sequence length="421" mass="46979">MAPNDITAGHGGNNFPSSVRKKPMSKPPKDQQGSVTKKHLNFRISSPLTPWGDETTSSESKKRRSSLKGKGAKNKDYYKKKEKRSSGNNNRSNKNLTSPKERSSFRYYPDIHEYIREYRHIRDRLTAGHKDCSCHGTYGPEEIEKAYESLGLPSKLVNYRLGLSKKDPWSSISSPAVQATTSQDAAADLGEINHDVNSESGEEREIASPEARKLRNNLNLSPLRKHVRLPDMKHYPVRDVSGLGVHDLVRYATAAGEQSRQNKKLAELNVDPPKLRYTSYDKQRLPCPPLHAMEKTMCRVVELSLEENKDKQKTTHDSDPEYSKSEGSSKRAKDRSKKRCESISDVVKDIDLPGDALAIAIETSRSNQSSVLSTAISPLSQSLHSLTPSKSQTIREMLSAAVTELQPFSQNVAEVSLPQSP</sequence>
<feature type="compositionally biased region" description="Basic residues" evidence="1">
    <location>
        <begin position="61"/>
        <end position="72"/>
    </location>
</feature>
<dbReference type="HOGENOM" id="CLU_653073_0_0_1"/>
<evidence type="ECO:0000313" key="3">
    <source>
        <dbReference type="Proteomes" id="UP000008144"/>
    </source>
</evidence>
<dbReference type="AlphaFoldDB" id="F7BFE7"/>
<evidence type="ECO:0000313" key="2">
    <source>
        <dbReference type="Ensembl" id="ENSCINP00000011014.3"/>
    </source>
</evidence>
<feature type="compositionally biased region" description="Low complexity" evidence="1">
    <location>
        <begin position="86"/>
        <end position="95"/>
    </location>
</feature>